<evidence type="ECO:0008006" key="3">
    <source>
        <dbReference type="Google" id="ProtNLM"/>
    </source>
</evidence>
<dbReference type="Proteomes" id="UP000823749">
    <property type="component" value="Chromosome 13"/>
</dbReference>
<keyword evidence="2" id="KW-1185">Reference proteome</keyword>
<accession>A0AAV6HPY3</accession>
<dbReference type="AlphaFoldDB" id="A0AAV6HPY3"/>
<proteinExistence type="predicted"/>
<sequence length="295" mass="33807">MTDDRRIRLAKIKLVGLAQMWWYGLEGHIRRLELPLINTWQGMKDKLQEKYMPSHYHVKDCEQRINSRPTSNIFEECMQRPDAISTRNRVIESSRLNIARLDTRPITKLPQPKQASVEHVHQVISKSKEVVKDTISTKLMSQETGCVPNLPKVEENQISKPENVSIFEGKDLQEVANTVAEVVRIPTQESYVPCALEPNKLKQPAAGSESKTPLEGNKLPLKLFNIEPNDIRMNGPKSAAQDLVAFGDFLFTSIDFIIPKKFSFAIQKILLFLFIRPTKKRRQVKESMFNVSLEV</sequence>
<dbReference type="EMBL" id="JACTNZ010000013">
    <property type="protein sequence ID" value="KAG5516060.1"/>
    <property type="molecule type" value="Genomic_DNA"/>
</dbReference>
<evidence type="ECO:0000313" key="2">
    <source>
        <dbReference type="Proteomes" id="UP000823749"/>
    </source>
</evidence>
<name>A0AAV6HPY3_9ERIC</name>
<protein>
    <recommendedName>
        <fullName evidence="3">Retrotransposon gag domain-containing protein</fullName>
    </recommendedName>
</protein>
<comment type="caution">
    <text evidence="1">The sequence shown here is derived from an EMBL/GenBank/DDBJ whole genome shotgun (WGS) entry which is preliminary data.</text>
</comment>
<gene>
    <name evidence="1" type="ORF">RHGRI_036943</name>
</gene>
<organism evidence="1 2">
    <name type="scientific">Rhododendron griersonianum</name>
    <dbReference type="NCBI Taxonomy" id="479676"/>
    <lineage>
        <taxon>Eukaryota</taxon>
        <taxon>Viridiplantae</taxon>
        <taxon>Streptophyta</taxon>
        <taxon>Embryophyta</taxon>
        <taxon>Tracheophyta</taxon>
        <taxon>Spermatophyta</taxon>
        <taxon>Magnoliopsida</taxon>
        <taxon>eudicotyledons</taxon>
        <taxon>Gunneridae</taxon>
        <taxon>Pentapetalae</taxon>
        <taxon>asterids</taxon>
        <taxon>Ericales</taxon>
        <taxon>Ericaceae</taxon>
        <taxon>Ericoideae</taxon>
        <taxon>Rhodoreae</taxon>
        <taxon>Rhododendron</taxon>
    </lineage>
</organism>
<reference evidence="1 2" key="1">
    <citation type="submission" date="2020-08" db="EMBL/GenBank/DDBJ databases">
        <title>Plant Genome Project.</title>
        <authorList>
            <person name="Zhang R.-G."/>
        </authorList>
    </citation>
    <scope>NUCLEOTIDE SEQUENCE [LARGE SCALE GENOMIC DNA]</scope>
    <source>
        <strain evidence="1">WSP0</strain>
        <tissue evidence="1">Leaf</tissue>
    </source>
</reference>
<evidence type="ECO:0000313" key="1">
    <source>
        <dbReference type="EMBL" id="KAG5516060.1"/>
    </source>
</evidence>